<keyword evidence="4" id="KW-1185">Reference proteome</keyword>
<accession>A0A835ILP5</accession>
<dbReference type="GO" id="GO:0009451">
    <property type="term" value="P:RNA modification"/>
    <property type="evidence" value="ECO:0007669"/>
    <property type="project" value="InterPro"/>
</dbReference>
<protein>
    <recommendedName>
        <fullName evidence="5">Pentatricopeptide repeat-containing protein</fullName>
    </recommendedName>
</protein>
<proteinExistence type="predicted"/>
<dbReference type="PANTHER" id="PTHR47926">
    <property type="entry name" value="PENTATRICOPEPTIDE REPEAT-CONTAINING PROTEIN"/>
    <property type="match status" value="1"/>
</dbReference>
<dbReference type="Pfam" id="PF01535">
    <property type="entry name" value="PPR"/>
    <property type="match status" value="2"/>
</dbReference>
<dbReference type="InterPro" id="IPR002885">
    <property type="entry name" value="PPR_rpt"/>
</dbReference>
<dbReference type="InterPro" id="IPR046960">
    <property type="entry name" value="PPR_At4g14850-like_plant"/>
</dbReference>
<dbReference type="PROSITE" id="PS51375">
    <property type="entry name" value="PPR"/>
    <property type="match status" value="1"/>
</dbReference>
<keyword evidence="1" id="KW-0677">Repeat</keyword>
<dbReference type="AlphaFoldDB" id="A0A835ILP5"/>
<reference evidence="3 4" key="1">
    <citation type="submission" date="2020-10" db="EMBL/GenBank/DDBJ databases">
        <title>The Coptis chinensis genome and diversification of protoberbering-type alkaloids.</title>
        <authorList>
            <person name="Wang B."/>
            <person name="Shu S."/>
            <person name="Song C."/>
            <person name="Liu Y."/>
        </authorList>
    </citation>
    <scope>NUCLEOTIDE SEQUENCE [LARGE SCALE GENOMIC DNA]</scope>
    <source>
        <strain evidence="3">HL-2020</strain>
        <tissue evidence="3">Leaf</tissue>
    </source>
</reference>
<dbReference type="Gene3D" id="1.25.40.10">
    <property type="entry name" value="Tetratricopeptide repeat domain"/>
    <property type="match status" value="2"/>
</dbReference>
<sequence>MEMPARDDVSWSAMIDGYMQGGYCKEALAIFQEMQNQGIKPKKFVLSNALAACVNVGSFDQVEHYGCVVDILGRAGHLTEAEEFIRFMPMKSNAAIWGALLGASSIYGNIELGEKVRKLLLELDHQNRVDMHLYRTYMQKLVDGMKLHRLGS</sequence>
<evidence type="ECO:0000256" key="2">
    <source>
        <dbReference type="PROSITE-ProRule" id="PRU00708"/>
    </source>
</evidence>
<dbReference type="Proteomes" id="UP000631114">
    <property type="component" value="Unassembled WGS sequence"/>
</dbReference>
<name>A0A835ILP5_9MAGN</name>
<dbReference type="NCBIfam" id="TIGR00756">
    <property type="entry name" value="PPR"/>
    <property type="match status" value="1"/>
</dbReference>
<evidence type="ECO:0000313" key="4">
    <source>
        <dbReference type="Proteomes" id="UP000631114"/>
    </source>
</evidence>
<organism evidence="3 4">
    <name type="scientific">Coptis chinensis</name>
    <dbReference type="NCBI Taxonomy" id="261450"/>
    <lineage>
        <taxon>Eukaryota</taxon>
        <taxon>Viridiplantae</taxon>
        <taxon>Streptophyta</taxon>
        <taxon>Embryophyta</taxon>
        <taxon>Tracheophyta</taxon>
        <taxon>Spermatophyta</taxon>
        <taxon>Magnoliopsida</taxon>
        <taxon>Ranunculales</taxon>
        <taxon>Ranunculaceae</taxon>
        <taxon>Coptidoideae</taxon>
        <taxon>Coptis</taxon>
    </lineage>
</organism>
<comment type="caution">
    <text evidence="3">The sequence shown here is derived from an EMBL/GenBank/DDBJ whole genome shotgun (WGS) entry which is preliminary data.</text>
</comment>
<evidence type="ECO:0000313" key="3">
    <source>
        <dbReference type="EMBL" id="KAF9621245.1"/>
    </source>
</evidence>
<evidence type="ECO:0000256" key="1">
    <source>
        <dbReference type="ARBA" id="ARBA00022737"/>
    </source>
</evidence>
<dbReference type="GO" id="GO:0003723">
    <property type="term" value="F:RNA binding"/>
    <property type="evidence" value="ECO:0007669"/>
    <property type="project" value="InterPro"/>
</dbReference>
<feature type="repeat" description="PPR" evidence="2">
    <location>
        <begin position="7"/>
        <end position="41"/>
    </location>
</feature>
<dbReference type="OrthoDB" id="185373at2759"/>
<evidence type="ECO:0008006" key="5">
    <source>
        <dbReference type="Google" id="ProtNLM"/>
    </source>
</evidence>
<dbReference type="InterPro" id="IPR011990">
    <property type="entry name" value="TPR-like_helical_dom_sf"/>
</dbReference>
<gene>
    <name evidence="3" type="ORF">IFM89_018330</name>
</gene>
<dbReference type="EMBL" id="JADFTS010000002">
    <property type="protein sequence ID" value="KAF9621245.1"/>
    <property type="molecule type" value="Genomic_DNA"/>
</dbReference>